<proteinExistence type="predicted"/>
<feature type="region of interest" description="Disordered" evidence="1">
    <location>
        <begin position="262"/>
        <end position="373"/>
    </location>
</feature>
<feature type="compositionally biased region" description="Basic and acidic residues" evidence="1">
    <location>
        <begin position="312"/>
        <end position="324"/>
    </location>
</feature>
<dbReference type="AlphaFoldDB" id="A0AA47NYZ5"/>
<feature type="region of interest" description="Disordered" evidence="1">
    <location>
        <begin position="94"/>
        <end position="194"/>
    </location>
</feature>
<organism evidence="2 3">
    <name type="scientific">Merluccius polli</name>
    <name type="common">Benguela hake</name>
    <name type="synonym">Merluccius cadenati</name>
    <dbReference type="NCBI Taxonomy" id="89951"/>
    <lineage>
        <taxon>Eukaryota</taxon>
        <taxon>Metazoa</taxon>
        <taxon>Chordata</taxon>
        <taxon>Craniata</taxon>
        <taxon>Vertebrata</taxon>
        <taxon>Euteleostomi</taxon>
        <taxon>Actinopterygii</taxon>
        <taxon>Neopterygii</taxon>
        <taxon>Teleostei</taxon>
        <taxon>Neoteleostei</taxon>
        <taxon>Acanthomorphata</taxon>
        <taxon>Zeiogadaria</taxon>
        <taxon>Gadariae</taxon>
        <taxon>Gadiformes</taxon>
        <taxon>Gadoidei</taxon>
        <taxon>Merlucciidae</taxon>
        <taxon>Merluccius</taxon>
    </lineage>
</organism>
<feature type="region of interest" description="Disordered" evidence="1">
    <location>
        <begin position="210"/>
        <end position="245"/>
    </location>
</feature>
<name>A0AA47NYZ5_MERPO</name>
<reference evidence="2" key="1">
    <citation type="journal article" date="2023" name="Front. Mar. Sci.">
        <title>A new Merluccius polli reference genome to investigate the effects of global change in West African waters.</title>
        <authorList>
            <person name="Mateo J.L."/>
            <person name="Blanco-Fernandez C."/>
            <person name="Garcia-Vazquez E."/>
            <person name="Machado-Schiaffino G."/>
        </authorList>
    </citation>
    <scope>NUCLEOTIDE SEQUENCE</scope>
    <source>
        <strain evidence="2">C29</strain>
        <tissue evidence="2">Fin</tissue>
    </source>
</reference>
<gene>
    <name evidence="2" type="ORF">N1851_019844</name>
</gene>
<dbReference type="Proteomes" id="UP001174136">
    <property type="component" value="Unassembled WGS sequence"/>
</dbReference>
<sequence>MSQAAVIGPQAVAWRWVKPGGSWAVAWRSWILVVATSNGVCSSLRALSDGQRGTADSSSRDQVWVLGDGGLVLPGPASEETVKVVSPRLIAAKPPLSETYSQGESEDKEDDEEEEEDLSGDACSQTGKDTIPPEVEVPLNRTDPQAFQPGEFFIDPPLQGRPRDQRSRLSRSRRGSVHGSRTGSQRSGYSERLSVGSALSERLIQQLIDSQEHQRQDALAREERLRQEARGDKERLERQAQATAEALQRAATQNLELAKLALSRQPECTTTGRISRTPTNASSPNPSRRDGEAPQALSPRPQSTPVDQELELNERLDSLLDRHRQSPHPLPLSSPSQTARHYTGPYDPLPNHPPGSIVPFFTQDSREKIGRCD</sequence>
<feature type="compositionally biased region" description="Acidic residues" evidence="1">
    <location>
        <begin position="104"/>
        <end position="119"/>
    </location>
</feature>
<evidence type="ECO:0000256" key="1">
    <source>
        <dbReference type="SAM" id="MobiDB-lite"/>
    </source>
</evidence>
<feature type="compositionally biased region" description="Basic and acidic residues" evidence="1">
    <location>
        <begin position="364"/>
        <end position="373"/>
    </location>
</feature>
<evidence type="ECO:0000313" key="2">
    <source>
        <dbReference type="EMBL" id="KAK0142400.1"/>
    </source>
</evidence>
<evidence type="ECO:0000313" key="3">
    <source>
        <dbReference type="Proteomes" id="UP001174136"/>
    </source>
</evidence>
<protein>
    <submittedName>
        <fullName evidence="2">Uncharacterized protein</fullName>
    </submittedName>
</protein>
<feature type="compositionally biased region" description="Polar residues" evidence="1">
    <location>
        <begin position="266"/>
        <end position="286"/>
    </location>
</feature>
<comment type="caution">
    <text evidence="2">The sequence shown here is derived from an EMBL/GenBank/DDBJ whole genome shotgun (WGS) entry which is preliminary data.</text>
</comment>
<keyword evidence="3" id="KW-1185">Reference proteome</keyword>
<accession>A0AA47NYZ5</accession>
<dbReference type="EMBL" id="JAOPHQ010003696">
    <property type="protein sequence ID" value="KAK0142400.1"/>
    <property type="molecule type" value="Genomic_DNA"/>
</dbReference>
<feature type="compositionally biased region" description="Basic and acidic residues" evidence="1">
    <location>
        <begin position="210"/>
        <end position="238"/>
    </location>
</feature>